<dbReference type="Proteomes" id="UP001419910">
    <property type="component" value="Unassembled WGS sequence"/>
</dbReference>
<reference evidence="3 4" key="1">
    <citation type="submission" date="2024-05" db="EMBL/GenBank/DDBJ databases">
        <authorList>
            <person name="Liu Q."/>
            <person name="Xin Y.-H."/>
        </authorList>
    </citation>
    <scope>NUCLEOTIDE SEQUENCE [LARGE SCALE GENOMIC DNA]</scope>
    <source>
        <strain evidence="3 4">CGMCC 1.10181</strain>
    </source>
</reference>
<dbReference type="RefSeq" id="WP_343892619.1">
    <property type="nucleotide sequence ID" value="NZ_BAAAEH010000061.1"/>
</dbReference>
<dbReference type="EMBL" id="JBDIME010000020">
    <property type="protein sequence ID" value="MEN2791719.1"/>
    <property type="molecule type" value="Genomic_DNA"/>
</dbReference>
<evidence type="ECO:0000313" key="3">
    <source>
        <dbReference type="EMBL" id="MEN2791719.1"/>
    </source>
</evidence>
<protein>
    <submittedName>
        <fullName evidence="3">Uncharacterized protein</fullName>
    </submittedName>
</protein>
<keyword evidence="4" id="KW-1185">Reference proteome</keyword>
<feature type="chain" id="PRO_5046788471" evidence="2">
    <location>
        <begin position="26"/>
        <end position="172"/>
    </location>
</feature>
<feature type="region of interest" description="Disordered" evidence="1">
    <location>
        <begin position="153"/>
        <end position="172"/>
    </location>
</feature>
<accession>A0ABU9Y7C5</accession>
<evidence type="ECO:0000256" key="1">
    <source>
        <dbReference type="SAM" id="MobiDB-lite"/>
    </source>
</evidence>
<name>A0ABU9Y7C5_9SPHN</name>
<keyword evidence="2" id="KW-0732">Signal</keyword>
<gene>
    <name evidence="3" type="ORF">ABC974_18960</name>
</gene>
<proteinExistence type="predicted"/>
<comment type="caution">
    <text evidence="3">The sequence shown here is derived from an EMBL/GenBank/DDBJ whole genome shotgun (WGS) entry which is preliminary data.</text>
</comment>
<organism evidence="3 4">
    <name type="scientific">Sphingomonas oligophenolica</name>
    <dbReference type="NCBI Taxonomy" id="301154"/>
    <lineage>
        <taxon>Bacteria</taxon>
        <taxon>Pseudomonadati</taxon>
        <taxon>Pseudomonadota</taxon>
        <taxon>Alphaproteobacteria</taxon>
        <taxon>Sphingomonadales</taxon>
        <taxon>Sphingomonadaceae</taxon>
        <taxon>Sphingomonas</taxon>
    </lineage>
</organism>
<sequence length="172" mass="18380">MSTRFLLPAVLTAAGLLSCATIALAQDSAINVAGWNLADVGHKPGDDSNRLVSIEKALPEIDLIYRPSESNTGGSIQAEFKPQNNCAGMSVSSGFDFDLPPADRAAQVRKEVHEAFADFAKTCRMARPDMEATLMAGFSEAFAAVDKLMVDKPNVYPKEPADDANSQDQSNT</sequence>
<dbReference type="PROSITE" id="PS51257">
    <property type="entry name" value="PROKAR_LIPOPROTEIN"/>
    <property type="match status" value="1"/>
</dbReference>
<evidence type="ECO:0000313" key="4">
    <source>
        <dbReference type="Proteomes" id="UP001419910"/>
    </source>
</evidence>
<feature type="signal peptide" evidence="2">
    <location>
        <begin position="1"/>
        <end position="25"/>
    </location>
</feature>
<evidence type="ECO:0000256" key="2">
    <source>
        <dbReference type="SAM" id="SignalP"/>
    </source>
</evidence>